<dbReference type="InterPro" id="IPR020807">
    <property type="entry name" value="PKS_DH"/>
</dbReference>
<evidence type="ECO:0000259" key="7">
    <source>
        <dbReference type="PROSITE" id="PS52004"/>
    </source>
</evidence>
<dbReference type="InterPro" id="IPR036736">
    <property type="entry name" value="ACP-like_sf"/>
</dbReference>
<dbReference type="InterPro" id="IPR013968">
    <property type="entry name" value="PKS_KR"/>
</dbReference>
<dbReference type="SUPFAM" id="SSF52151">
    <property type="entry name" value="FabD/lysophospholipase-like"/>
    <property type="match status" value="1"/>
</dbReference>
<dbReference type="CDD" id="cd08953">
    <property type="entry name" value="KR_2_SDR_x"/>
    <property type="match status" value="1"/>
</dbReference>
<dbReference type="PANTHER" id="PTHR43074">
    <property type="entry name" value="OMEGA-3 POLYUNSATURATED FATTY ACID SYNTHASE PFAB-RELATED"/>
    <property type="match status" value="1"/>
</dbReference>
<feature type="active site" description="Proton donor; for dehydratase activity" evidence="4">
    <location>
        <position position="2024"/>
    </location>
</feature>
<dbReference type="Pfam" id="PF00550">
    <property type="entry name" value="PP-binding"/>
    <property type="match status" value="2"/>
</dbReference>
<dbReference type="InterPro" id="IPR018201">
    <property type="entry name" value="Ketoacyl_synth_AS"/>
</dbReference>
<dbReference type="InterPro" id="IPR014043">
    <property type="entry name" value="Acyl_transferase_dom"/>
</dbReference>
<dbReference type="Gene3D" id="3.30.70.250">
    <property type="entry name" value="Malonyl-CoA ACP transacylase, ACP-binding"/>
    <property type="match status" value="1"/>
</dbReference>
<sequence>MAGLFPMARNYRDYWQNIVDATDCTTEVPATHWRPEDYYDPEPSTDPSRPDTTYCTRGGFLPPTEFSPGEFGMPPNQLEVTTTVQLLSLIVARDVLRDAGAPGSQWYDPVRTGVVLGVTGPMPLTHPMAARLETPVLKEVVRSCGLTDADAEAIAEKYLLAFPPWEENTFPGLLGNVTAGRIANRLDLGGMNCAVDTACASSLSALRLAASELVDGRADLMIVGGCDTENTIFGFMCFSRTQALSRSGRIKPFDDTADGTLVGEGIGMLAVKRLADARRDGDRVYAVVRGIGSSSDGRYGSIYAPRASGQELALRRAYVDADCSPASVELFEGHATGTAVGDRTELTALGSVLGAATGEAGYAAIGSVKSQIGHTKGAAGTASLMKLALGLHHKVLPPTINVETPNRALDAASPFYVNTRTRPWIRDPRRPQRRAAASAMGFGGINFHVVLEEADTGRAAARTMHRTARAHLWHAPSPDALLALLRGDSPPMDGPVPPDHARIGFVSVTEDEAALLRALSADTLAASQDAPEWSHPRGIHYRRRARPDLKVAALFAGQGSQYVDMGLRAACDLPPVGAAFDAANAQFGDAGETLAAVVFPPPAFAADPAALTEERESSLRRTEYAQPAIGALAAGQFGVLHELGLRCDAFLGHSFGELTALWAAGAVADEDFFRLARARGRAMAPPADRTGYDPGAMAAVSAGRAEVDALLAEHPGVTVCNDNAPDQVVVGGSTAAVTALLDALATRGPAARALPVAAAFHTDAVGHAVEAFRAALADVVIGRPAGTLVSNTAGAVYGDDPEANRAVLAEQLRRPVEFAAGLRTLAADGVTAFVEFGPKQVLTGLVRRGLGDNGVVAIPTDAGPSGDSVAALLGAAVQLAVLGAPLTGLNRYAADPFDEVAPQGMTVSLTGTTHRPAARTEAYRAALRDGYRVTVPSTAGPTPVAAAASPSENGAAAPPPVMAPVVAEAAAPVPPTPPDRPDLAAHMDLHTQYLDSQLRITEGLVDVLRRQPAGGTLDPAVRDAVEAVADATVSISRGHVRANEVLASLAALDGGSSAPAFGPSESPSTVAGALTTAAGSVTALPSSAPSSNGHAAPATPAREPAGFDADAFSPVPSAEPSAVDGNAVRAALLEVVAEKTGYPAEMVDPGMDLEADLGIDSIKRVQILGAVAERVPGVASVGPEQLAELRSVDDIVGVLAAAALPTAPVSGVDAAGVRAALLEVVAEKTGYPAEMVDPGMDLEADLGIDSIKRVQILGAVAERVPGVASVGPEQLAELRSVDDIVGVLAPSGGGAVGPVASPADAPPAGAAEVEVEVARVEAPPRRAEITLVPLPVPDRLDRAYADAPGALVVEIGGPAPTHLTAALEQRGWTVRRVTRPGADSWTAWDGDATVSAVAAAAGAGRLDACLVILAGGGAAECVLADAVLVAAGVTTALAHTADGGTRAAFVTLTRLDGGLGHRGRATPADAPLGGVTGLVKTLAREANGVFARAVDVDPDLDDAALTDVLLTELHDPAMLPEVGVDAARGRWGPELADREPAGADPQAPAVDATDVLLVTGGARGVTARCAVALAARSGAEFLLLGRTPLVGTDPEWAAGVPDAGLKPALIADLRAAEGAFSPRDVEQRVAAVRAGREVRATLDAIRAAGGTARYLTADVTDADAVRTALGADAARVTGLVHGAGALADAALTAKTPDAVRTVLAPKLTGLRAVLDALGGPPRHVLLFGSVAGVLGNPGQADYAAANEALDRVAAALATEGRHVTCVHWGAWDGGMVTPELKELFAARGVALLDADTGAAAFVEQFAATRAGQRSVLVGPAGALAPVDLRGAAAAVLRRDVFPLTRDPVVGDHRVGAHPVLPVAAALGWMVRGAEQRHRDLVAVGCRDVEVHRGIVLDGTEPAELELHLEDGRVDDGRVIVRAAVRSVGPDGRPQPHFGATVVLAPPSPSPAPPVEQPRWRLGEGREDGLDVYAAADLFHGPLLQGVRRLVERTPVRLVAECRLPDTPLDGGGWASARHSPVLGDVVLQAACVLGVWYLDAGCLPLSVGRVDLYAPLPADTPFVLVVDDLRPGTSGVTVDVTAHAADGTVLQRWSDITAVSTPEMRAKFTEAVQRRAAGEAGR</sequence>
<dbReference type="InterPro" id="IPR052568">
    <property type="entry name" value="PKS-FAS_Synthase"/>
</dbReference>
<keyword evidence="2" id="KW-0597">Phosphoprotein</keyword>
<dbReference type="SMART" id="SM00825">
    <property type="entry name" value="PKS_KS"/>
    <property type="match status" value="1"/>
</dbReference>
<feature type="active site" description="Proton acceptor; for dehydratase activity" evidence="4">
    <location>
        <position position="1852"/>
    </location>
</feature>
<dbReference type="InterPro" id="IPR057326">
    <property type="entry name" value="KR_dom"/>
</dbReference>
<dbReference type="InterPro" id="IPR009081">
    <property type="entry name" value="PP-bd_ACP"/>
</dbReference>
<dbReference type="SUPFAM" id="SSF55048">
    <property type="entry name" value="Probable ACP-binding domain of malonyl-CoA ACP transacylase"/>
    <property type="match status" value="1"/>
</dbReference>
<dbReference type="PROSITE" id="PS50075">
    <property type="entry name" value="CARRIER"/>
    <property type="match status" value="2"/>
</dbReference>
<dbReference type="Gene3D" id="3.40.50.720">
    <property type="entry name" value="NAD(P)-binding Rossmann-like Domain"/>
    <property type="match status" value="1"/>
</dbReference>
<name>A0ABX1R709_9PSEU</name>
<feature type="domain" description="Carrier" evidence="6">
    <location>
        <begin position="1123"/>
        <end position="1203"/>
    </location>
</feature>
<evidence type="ECO:0000313" key="10">
    <source>
        <dbReference type="Proteomes" id="UP001296706"/>
    </source>
</evidence>
<feature type="domain" description="Carrier" evidence="6">
    <location>
        <begin position="1212"/>
        <end position="1292"/>
    </location>
</feature>
<evidence type="ECO:0000256" key="4">
    <source>
        <dbReference type="PROSITE-ProRule" id="PRU01363"/>
    </source>
</evidence>
<evidence type="ECO:0000259" key="6">
    <source>
        <dbReference type="PROSITE" id="PS50075"/>
    </source>
</evidence>
<feature type="region of interest" description="Disordered" evidence="5">
    <location>
        <begin position="1084"/>
        <end position="1109"/>
    </location>
</feature>
<dbReference type="SUPFAM" id="SSF47336">
    <property type="entry name" value="ACP-like"/>
    <property type="match status" value="2"/>
</dbReference>
<dbReference type="InterPro" id="IPR049900">
    <property type="entry name" value="PKS_mFAS_DH"/>
</dbReference>
<dbReference type="SMART" id="SM00822">
    <property type="entry name" value="PKS_KR"/>
    <property type="match status" value="1"/>
</dbReference>
<dbReference type="PROSITE" id="PS00606">
    <property type="entry name" value="KS3_1"/>
    <property type="match status" value="1"/>
</dbReference>
<keyword evidence="3" id="KW-0808">Transferase</keyword>
<evidence type="ECO:0000256" key="2">
    <source>
        <dbReference type="ARBA" id="ARBA00022553"/>
    </source>
</evidence>
<dbReference type="SMART" id="SM00827">
    <property type="entry name" value="PKS_AT"/>
    <property type="match status" value="1"/>
</dbReference>
<dbReference type="InterPro" id="IPR016035">
    <property type="entry name" value="Acyl_Trfase/lysoPLipase"/>
</dbReference>
<feature type="domain" description="PKS/mFAS DH" evidence="8">
    <location>
        <begin position="1819"/>
        <end position="2107"/>
    </location>
</feature>
<feature type="region of interest" description="N-terminal hotdog fold" evidence="4">
    <location>
        <begin position="1819"/>
        <end position="1948"/>
    </location>
</feature>
<reference evidence="9 10" key="1">
    <citation type="submission" date="2020-04" db="EMBL/GenBank/DDBJ databases">
        <authorList>
            <person name="Klaysubun C."/>
            <person name="Duangmal K."/>
            <person name="Lipun K."/>
        </authorList>
    </citation>
    <scope>NUCLEOTIDE SEQUENCE [LARGE SCALE GENOMIC DNA]</scope>
    <source>
        <strain evidence="9 10">JCM 11839</strain>
    </source>
</reference>
<proteinExistence type="predicted"/>
<keyword evidence="10" id="KW-1185">Reference proteome</keyword>
<organism evidence="9 10">
    <name type="scientific">Pseudonocardia xinjiangensis</name>
    <dbReference type="NCBI Taxonomy" id="75289"/>
    <lineage>
        <taxon>Bacteria</taxon>
        <taxon>Bacillati</taxon>
        <taxon>Actinomycetota</taxon>
        <taxon>Actinomycetes</taxon>
        <taxon>Pseudonocardiales</taxon>
        <taxon>Pseudonocardiaceae</taxon>
        <taxon>Pseudonocardia</taxon>
    </lineage>
</organism>
<evidence type="ECO:0000256" key="1">
    <source>
        <dbReference type="ARBA" id="ARBA00022450"/>
    </source>
</evidence>
<evidence type="ECO:0000256" key="5">
    <source>
        <dbReference type="SAM" id="MobiDB-lite"/>
    </source>
</evidence>
<feature type="compositionally biased region" description="Polar residues" evidence="5">
    <location>
        <begin position="1084"/>
        <end position="1093"/>
    </location>
</feature>
<evidence type="ECO:0000259" key="8">
    <source>
        <dbReference type="PROSITE" id="PS52019"/>
    </source>
</evidence>
<dbReference type="Pfam" id="PF00109">
    <property type="entry name" value="ketoacyl-synt"/>
    <property type="match status" value="1"/>
</dbReference>
<dbReference type="InterPro" id="IPR020841">
    <property type="entry name" value="PKS_Beta-ketoAc_synthase_dom"/>
</dbReference>
<dbReference type="InterPro" id="IPR014031">
    <property type="entry name" value="Ketoacyl_synth_C"/>
</dbReference>
<dbReference type="Gene3D" id="1.10.1200.10">
    <property type="entry name" value="ACP-like"/>
    <property type="match status" value="2"/>
</dbReference>
<comment type="caution">
    <text evidence="9">The sequence shown here is derived from an EMBL/GenBank/DDBJ whole genome shotgun (WGS) entry which is preliminary data.</text>
</comment>
<dbReference type="PROSITE" id="PS52004">
    <property type="entry name" value="KS3_2"/>
    <property type="match status" value="1"/>
</dbReference>
<dbReference type="Pfam" id="PF08659">
    <property type="entry name" value="KR"/>
    <property type="match status" value="1"/>
</dbReference>
<feature type="region of interest" description="C-terminal hotdog fold" evidence="4">
    <location>
        <begin position="1962"/>
        <end position="2107"/>
    </location>
</feature>
<dbReference type="InterPro" id="IPR042104">
    <property type="entry name" value="PKS_dehydratase_sf"/>
</dbReference>
<keyword evidence="1" id="KW-0596">Phosphopantetheine</keyword>
<evidence type="ECO:0000313" key="9">
    <source>
        <dbReference type="EMBL" id="NMH75832.1"/>
    </source>
</evidence>
<dbReference type="InterPro" id="IPR036291">
    <property type="entry name" value="NAD(P)-bd_dom_sf"/>
</dbReference>
<accession>A0ABX1R709</accession>
<dbReference type="EMBL" id="JAAXKY010000002">
    <property type="protein sequence ID" value="NMH75832.1"/>
    <property type="molecule type" value="Genomic_DNA"/>
</dbReference>
<feature type="domain" description="Ketosynthase family 3 (KS3)" evidence="7">
    <location>
        <begin position="1"/>
        <end position="453"/>
    </location>
</feature>
<dbReference type="Pfam" id="PF00698">
    <property type="entry name" value="Acyl_transf_1"/>
    <property type="match status" value="1"/>
</dbReference>
<dbReference type="InterPro" id="IPR016039">
    <property type="entry name" value="Thiolase-like"/>
</dbReference>
<dbReference type="SUPFAM" id="SSF53901">
    <property type="entry name" value="Thiolase-like"/>
    <property type="match status" value="1"/>
</dbReference>
<dbReference type="PROSITE" id="PS52019">
    <property type="entry name" value="PKS_MFAS_DH"/>
    <property type="match status" value="1"/>
</dbReference>
<dbReference type="Pfam" id="PF02801">
    <property type="entry name" value="Ketoacyl-synt_C"/>
    <property type="match status" value="1"/>
</dbReference>
<dbReference type="Proteomes" id="UP001296706">
    <property type="component" value="Unassembled WGS sequence"/>
</dbReference>
<dbReference type="SUPFAM" id="SSF51735">
    <property type="entry name" value="NAD(P)-binding Rossmann-fold domains"/>
    <property type="match status" value="1"/>
</dbReference>
<dbReference type="InterPro" id="IPR016036">
    <property type="entry name" value="Malonyl_transacylase_ACP-bd"/>
</dbReference>
<evidence type="ECO:0000256" key="3">
    <source>
        <dbReference type="ARBA" id="ARBA00022679"/>
    </source>
</evidence>
<dbReference type="Gene3D" id="3.40.47.10">
    <property type="match status" value="1"/>
</dbReference>
<dbReference type="CDD" id="cd00833">
    <property type="entry name" value="PKS"/>
    <property type="match status" value="1"/>
</dbReference>
<dbReference type="Gene3D" id="3.10.129.110">
    <property type="entry name" value="Polyketide synthase dehydratase"/>
    <property type="match status" value="1"/>
</dbReference>
<protein>
    <submittedName>
        <fullName evidence="9">SDR family NAD(P)-dependent oxidoreductase</fullName>
    </submittedName>
</protein>
<dbReference type="Gene3D" id="3.40.366.10">
    <property type="entry name" value="Malonyl-Coenzyme A Acyl Carrier Protein, domain 2"/>
    <property type="match status" value="1"/>
</dbReference>
<gene>
    <name evidence="9" type="ORF">HF577_01740</name>
</gene>
<dbReference type="PANTHER" id="PTHR43074:SF1">
    <property type="entry name" value="BETA-KETOACYL SYNTHASE FAMILY PROTEIN-RELATED"/>
    <property type="match status" value="1"/>
</dbReference>
<dbReference type="SMART" id="SM00826">
    <property type="entry name" value="PKS_DH"/>
    <property type="match status" value="1"/>
</dbReference>
<dbReference type="InterPro" id="IPR014030">
    <property type="entry name" value="Ketoacyl_synth_N"/>
</dbReference>
<dbReference type="InterPro" id="IPR001227">
    <property type="entry name" value="Ac_transferase_dom_sf"/>
</dbReference>